<comment type="caution">
    <text evidence="4">The sequence shown here is derived from an EMBL/GenBank/DDBJ whole genome shotgun (WGS) entry which is preliminary data.</text>
</comment>
<feature type="compositionally biased region" description="Basic and acidic residues" evidence="2">
    <location>
        <begin position="27"/>
        <end position="41"/>
    </location>
</feature>
<organism evidence="4 5">
    <name type="scientific">Schumannella soli</name>
    <dbReference type="NCBI Taxonomy" id="2590779"/>
    <lineage>
        <taxon>Bacteria</taxon>
        <taxon>Bacillati</taxon>
        <taxon>Actinomycetota</taxon>
        <taxon>Actinomycetes</taxon>
        <taxon>Micrococcales</taxon>
        <taxon>Microbacteriaceae</taxon>
        <taxon>Schumannella</taxon>
    </lineage>
</organism>
<evidence type="ECO:0000313" key="4">
    <source>
        <dbReference type="EMBL" id="TPW75027.1"/>
    </source>
</evidence>
<dbReference type="PROSITE" id="PS50006">
    <property type="entry name" value="FHA_DOMAIN"/>
    <property type="match status" value="1"/>
</dbReference>
<accession>A0A506Y0L4</accession>
<sequence length="214" mass="21954">MTEQKRFLITPPPGLLPEAPGAPPEPEPERRVDEEHGDSATRRVMPRSPGVAFPLPANPMGGLAPAVAGPAPAAESAPGSAPAPSSVSTPSGEAEVPTGEHPAQPGPWTIRLPDGATQVVTTSGVVLGRNPVVPERWPAAERLRIHDPERTVSSTHALLIVVGGALRLIDLGSTNGVAVTSGGLREKVAGVDGVKVGDPAEIELGSFHLRVARA</sequence>
<evidence type="ECO:0000313" key="5">
    <source>
        <dbReference type="Proteomes" id="UP000316252"/>
    </source>
</evidence>
<dbReference type="OrthoDB" id="3254248at2"/>
<feature type="domain" description="FHA" evidence="3">
    <location>
        <begin position="125"/>
        <end position="184"/>
    </location>
</feature>
<feature type="region of interest" description="Disordered" evidence="2">
    <location>
        <begin position="1"/>
        <end position="107"/>
    </location>
</feature>
<reference evidence="4 5" key="1">
    <citation type="submission" date="2019-06" db="EMBL/GenBank/DDBJ databases">
        <authorList>
            <person name="Li F."/>
        </authorList>
    </citation>
    <scope>NUCLEOTIDE SEQUENCE [LARGE SCALE GENOMIC DNA]</scope>
    <source>
        <strain evidence="4 5">10F1D-1</strain>
    </source>
</reference>
<feature type="compositionally biased region" description="Low complexity" evidence="2">
    <location>
        <begin position="61"/>
        <end position="92"/>
    </location>
</feature>
<feature type="compositionally biased region" description="Pro residues" evidence="2">
    <location>
        <begin position="10"/>
        <end position="25"/>
    </location>
</feature>
<name>A0A506Y0L4_9MICO</name>
<dbReference type="CDD" id="cd00060">
    <property type="entry name" value="FHA"/>
    <property type="match status" value="1"/>
</dbReference>
<dbReference type="SUPFAM" id="SSF49879">
    <property type="entry name" value="SMAD/FHA domain"/>
    <property type="match status" value="1"/>
</dbReference>
<dbReference type="EMBL" id="VHQG01000003">
    <property type="protein sequence ID" value="TPW75027.1"/>
    <property type="molecule type" value="Genomic_DNA"/>
</dbReference>
<dbReference type="InterPro" id="IPR008984">
    <property type="entry name" value="SMAD_FHA_dom_sf"/>
</dbReference>
<dbReference type="Gene3D" id="2.60.200.20">
    <property type="match status" value="1"/>
</dbReference>
<dbReference type="SMART" id="SM00240">
    <property type="entry name" value="FHA"/>
    <property type="match status" value="1"/>
</dbReference>
<dbReference type="Proteomes" id="UP000316252">
    <property type="component" value="Unassembled WGS sequence"/>
</dbReference>
<dbReference type="AlphaFoldDB" id="A0A506Y0L4"/>
<proteinExistence type="predicted"/>
<protein>
    <submittedName>
        <fullName evidence="4">FHA domain-containing protein</fullName>
    </submittedName>
</protein>
<dbReference type="InterPro" id="IPR000253">
    <property type="entry name" value="FHA_dom"/>
</dbReference>
<gene>
    <name evidence="4" type="ORF">FJ657_12465</name>
</gene>
<dbReference type="RefSeq" id="WP_141164055.1">
    <property type="nucleotide sequence ID" value="NZ_VHQG01000003.1"/>
</dbReference>
<keyword evidence="5" id="KW-1185">Reference proteome</keyword>
<evidence type="ECO:0000259" key="3">
    <source>
        <dbReference type="PROSITE" id="PS50006"/>
    </source>
</evidence>
<evidence type="ECO:0000256" key="1">
    <source>
        <dbReference type="ARBA" id="ARBA00022553"/>
    </source>
</evidence>
<dbReference type="Pfam" id="PF00498">
    <property type="entry name" value="FHA"/>
    <property type="match status" value="1"/>
</dbReference>
<keyword evidence="1" id="KW-0597">Phosphoprotein</keyword>
<evidence type="ECO:0000256" key="2">
    <source>
        <dbReference type="SAM" id="MobiDB-lite"/>
    </source>
</evidence>